<evidence type="ECO:0000313" key="18">
    <source>
        <dbReference type="Proteomes" id="UP001159641"/>
    </source>
</evidence>
<evidence type="ECO:0000256" key="9">
    <source>
        <dbReference type="ARBA" id="ARBA00023303"/>
    </source>
</evidence>
<feature type="transmembrane region" description="Helical" evidence="11">
    <location>
        <begin position="1310"/>
        <end position="1332"/>
    </location>
</feature>
<feature type="region of interest" description="Disordered" evidence="10">
    <location>
        <begin position="24"/>
        <end position="65"/>
    </location>
</feature>
<feature type="transmembrane region" description="Helical" evidence="11">
    <location>
        <begin position="1153"/>
        <end position="1174"/>
    </location>
</feature>
<keyword evidence="4" id="KW-1003">Cell membrane</keyword>
<feature type="transmembrane region" description="Helical" evidence="11">
    <location>
        <begin position="213"/>
        <end position="234"/>
    </location>
</feature>
<dbReference type="Pfam" id="PF23188">
    <property type="entry name" value="THU_Piezo1"/>
    <property type="match status" value="2"/>
</dbReference>
<evidence type="ECO:0000256" key="1">
    <source>
        <dbReference type="ARBA" id="ARBA00004651"/>
    </source>
</evidence>
<dbReference type="InterPro" id="IPR031334">
    <property type="entry name" value="Piezo_cap_dom"/>
</dbReference>
<reference evidence="17 18" key="1">
    <citation type="submission" date="2022-11" db="EMBL/GenBank/DDBJ databases">
        <title>Whole genome sequence of Eschrichtius robustus ER-17-0199.</title>
        <authorList>
            <person name="Bruniche-Olsen A."/>
            <person name="Black A.N."/>
            <person name="Fields C.J."/>
            <person name="Walden K."/>
            <person name="Dewoody J.A."/>
        </authorList>
    </citation>
    <scope>NUCLEOTIDE SEQUENCE [LARGE SCALE GENOMIC DNA]</scope>
    <source>
        <strain evidence="17">ER-17-0199</strain>
        <tissue evidence="17">Blubber</tissue>
    </source>
</reference>
<feature type="region of interest" description="Disordered" evidence="10">
    <location>
        <begin position="2059"/>
        <end position="2083"/>
    </location>
</feature>
<feature type="compositionally biased region" description="Basic residues" evidence="10">
    <location>
        <begin position="1899"/>
        <end position="1909"/>
    </location>
</feature>
<feature type="compositionally biased region" description="Polar residues" evidence="10">
    <location>
        <begin position="2238"/>
        <end position="2260"/>
    </location>
</feature>
<gene>
    <name evidence="17" type="ORF">J1605_006905</name>
</gene>
<feature type="domain" description="Piezo non-specific cation channel cap" evidence="12">
    <location>
        <begin position="2931"/>
        <end position="3217"/>
    </location>
</feature>
<keyword evidence="5 11" id="KW-0812">Transmembrane</keyword>
<accession>A0AB34H4W3</accession>
<dbReference type="InterPro" id="IPR027272">
    <property type="entry name" value="Piezo"/>
</dbReference>
<feature type="transmembrane region" description="Helical" evidence="11">
    <location>
        <begin position="3131"/>
        <end position="3154"/>
    </location>
</feature>
<feature type="domain" description="Piezo THU9 and anchor" evidence="16">
    <location>
        <begin position="2682"/>
        <end position="2893"/>
    </location>
</feature>
<feature type="region of interest" description="Disordered" evidence="10">
    <location>
        <begin position="2225"/>
        <end position="2277"/>
    </location>
</feature>
<feature type="transmembrane region" description="Helical" evidence="11">
    <location>
        <begin position="313"/>
        <end position="332"/>
    </location>
</feature>
<dbReference type="Pfam" id="PF12166">
    <property type="entry name" value="Piezo_cap"/>
    <property type="match status" value="1"/>
</dbReference>
<dbReference type="Pfam" id="PF24871">
    <property type="entry name" value="Piezo_TM1-24"/>
    <property type="match status" value="3"/>
</dbReference>
<evidence type="ECO:0000259" key="13">
    <source>
        <dbReference type="Pfam" id="PF15917"/>
    </source>
</evidence>
<feature type="transmembrane region" description="Helical" evidence="11">
    <location>
        <begin position="1052"/>
        <end position="1069"/>
    </location>
</feature>
<feature type="region of interest" description="Disordered" evidence="10">
    <location>
        <begin position="2478"/>
        <end position="2589"/>
    </location>
</feature>
<dbReference type="Proteomes" id="UP001159641">
    <property type="component" value="Unassembled WGS sequence"/>
</dbReference>
<evidence type="ECO:0000256" key="5">
    <source>
        <dbReference type="ARBA" id="ARBA00022692"/>
    </source>
</evidence>
<comment type="subcellular location">
    <subcellularLocation>
        <location evidence="1">Cell membrane</location>
        <topology evidence="1">Multi-pass membrane protein</topology>
    </subcellularLocation>
</comment>
<sequence>MTGGRPFPQLCLPRSRQEGEVCKPLTVAPEPGPGWAPHPPGAGAAPEQGRGSGAFVAAGGAEGGEALERLQAEQPRQGGLGLNPLPALGQTNAPCTRHEPPSLLLLEPQPPSPTSCVSRFLPEPKVPERSPGSFRKTDFRVTPALQDRGHTGRLLRVLLGFSLLFLAAHLTFQICLHTMPHLDQLLGPSCSTWDTISRHIGVTRLDLKDVPSAIRLVAPDLGVLAASSLCLGVCRRRTQMARRSQRAQEPQDDDDGDVDAGSLVGLQEAPALPRKRRSWLAARFRITAHWLLVAAGRTLAVVLLALAGIAHPSAFSSVYFLLFLTICTWWACHFPISPLGFSALCVMVGCFGTGHLLCLYCYQTPLAQSMLPPASIWARVFGLKDFVAPANCSSPNVLVLNTSHDWPVYVSPGILLLLCYTVTSLLKLRVRQPADWVSAQASAMCPPHPSGRGVGLSSPLWSPQGKEAAGDDEEREVELTEVDRWPQGQARAAATKEEEATQHTMPVPVPPDPEDSCIVHDLTGHSAVQQRPCEYEAAARLLPPAEDEAAGLGGWQLGTWVLTELEGDQGSLLHPIPSESRKPRPGEGRGLARVPRHIGSRVGQEPGPFARVFRPQCPVSLCQAWPPSTWAAAPARCLRFRAQSGVGKGPGPVDAGVSPAGGLASLVTPALTPSAHPRLTGLKETSPLCGLGHLVMDQSYVCALIAMMRQMVSRCPVARSSWGCDLLGQEQPRPAPRRACERVCGCARAALRASGAGWPSCRSTAPAPGARRLVSPGERGLGAGPGVPRSPTHAPAAQVWSIMYHSWLTFVLLLWACLIWTVRSRHQMAMLCSPFILLYGLALCSLRYVWAMDLQPELPAALGPVSLRQLGLEHTRYPCLDLGAMVSLLPPLERLRGRHAARRPAPSAVGALGPGARVWLSPGSPSQPGVAARRAFVEGTSDDLVLLGVPSHLPDTGSVSVARGPWVSASVCAFAVSPSGTGHCTDAASAPQLLCTLTFWLLLRQFVKEKLLKRARDPVALMEVTVAAAEPVRTRTVLRSLGELVRGVSAKYWVYVCAGMFIVVSFAGRLVVYKIVYMLLFLLCLTLFQVYYSLWRKLLKAFWWLVVAYTMLVLVAVYTFQFQDFPAYWRNLTGLTDEQLGDLGLEQFSVSELFSSILVPGFFLLACILQLHYFHRPFMQLTDPEHRPPPSARTLRRAHRQDTVSGTPLLQQEEEEAAPRDEGLGVAGPHQAIQVPEASKWGLVAERLLDLAAGFSDVLTRTQVLTRRLLELHVFKLVALYTVWVALEEVSVLNFLLVVLWAFALPYPRFRPMASCLATVWTCVIIVCKMLYQLKVVSPHEYASNCTEPFPNSTNLQKTEIHESLLYRGPIDPANWFGVRKGFPNLGYIQNHLQILLLLVFEAVVYRCQDYHRRRHQLAPLPAQAVCTDGTRQRLDRDLPSCLKYFVNFFFYKFGLEICFLMAVNVIGQRMNFMVILHGCWLVAILTRRRREAIARLWPNYCLFLALFLLYQYLLCLGIPPALCIDYPWRWSRAVPVNSALIRWLYLPDFFSAPNATNLISESPGAPRAHTALLAVREAMRVPAGPPCVHMQNVYTGVFPSTHVHIHAVCRCRREHACTLLPSPCAPQGLGDESSRAGRDVLLLLCAAQQWQVFLAERTEEWQLMAGVNTDRLEPLQGEPNPVPNFVHCRSYLDTLKVAVFRYLFWLVLVVVFVTGATRVSIFGLGYLLACFYLLLFGTSLQQKDTRARLVLWDCLILYNVTVIVSKNMLSLLSCVFVEQMQSSFCWVIQLFSLVCTVKGYYNPKEMLGRDQDCLLPVEEAGVLWDSVCFLFLLLQRRVFLSYYFLHVRAELRATALQASRGFALYNAANLKTIELHRRAEEKSLAQLKRQMERIRAKQEKHRQGRAGRGHLQGSLDSSQEPGPGRPGGSSSPRPQWWRPWLDHATGTAPTWPALAALSELLRARQASPTLAAVCPRDRGSTPCADLASAPQEPCVRALRPRAVSPTAGPVGLLLPNARARKSGSWLLVGTVPAFPALPPRVPLTQSVIHSGDYFLFESDSEEEEEAQPEDSRPSAQSAFQKVRGGRVLSQGPGLQMAYQAWVTNAQTVLHQQRRERAEQLPPGGDPGQEAELAEGLEDEVAGRSHVMQRALSTVQLLWVLGQALVDGLVCWLHDFTRHHRATSDVLRAERYLLTQELLRGGEVRRDVLDQLYASEAEMIRDALSTPSSGLGAEEPLSSVTEDISSPLSTSYNTHSSSEEMVTEPGASLHGSRELPAGGRARMRTASELLLDRCLHIPELEEAERFAAGQGRALRLLEAVYQCVAAHSELLCYFVIILNHMVTASTASLVLPVLVFLWATLSIPRPSKRFWMTAIVFTEVGIAGLAVGVRVGGWRPADPSPLQVTVVAKYLFQFGFFPWNSHTVLRRYENKPYFPPRILGLEKSDSYVKYDLLQLMVLFFHRAQLLCYGLWDHDEDPLSNERDRGGGKDKGAEEEPALLGPHGEPGAARAPTEDDIPVEAKDAPPEPRDERRVSLHLRRRRKESTEPRGRAAAGSLSSGCSPTEGEDGKEVGAETAAAESEKRRSRPRERVRALGLRLQSFCLSLVRSTYWPVRRFFHDILHTQYRAATDVYALMFLADVVDFVIIIFGFWAFGVSRVSRPPGAQGPTAAAAPLTSAPPPQKHSAATDITSSLSDDQVPEAFLVMLLIQFGTMVVDRALYLRKTVLGKLAFQVVLVLAVHLWMFFILPAVTERMFSQNAVAQLWYFVKCIYFALSAYQIRCGYPTRILGNFLTKKYNHLNLFLFQGFRLVPFLVELRAVMDWVWTDTTLSLSNWMCVEDIYANIFIIKCSRETEKRYPQPKGQKKKKIVKYGMGGLIILFLVAIIWFPLLFMSLVRSVVGVVNQPTDVTVTLKLGGYEPLFTMSAQQPSIVPFTHQAYEELSKQFDPHPLAMQFISQYGPEDIVTAQIEGSSGALWRISPPSRAQMKRELYNGTADITLRFTWNFQRDLAKGGTVEYTNEKHTLGLAPNSTARRQLASLLEGTSDQSVVIPHLFPKYIRAPNGPEANPVKQLQPNEEADYLGVRVQLRRERVGSGAAGFLEWWVIELQDCQADCNLLPMVIFSDKVSPPSLGFLAGYGIMGLYVSIVLVIGKFVRGFFSEISHSIMFEELPCVDRILKLCQDIFLVRETRELELEEELYAKLIFLYRSPETMIKWTRDKD</sequence>
<feature type="transmembrane region" description="Helical" evidence="11">
    <location>
        <begin position="2762"/>
        <end position="2779"/>
    </location>
</feature>
<dbReference type="InterPro" id="IPR056769">
    <property type="entry name" value="Piezo_TM1-24"/>
</dbReference>
<feature type="transmembrane region" description="Helical" evidence="11">
    <location>
        <begin position="2729"/>
        <end position="2750"/>
    </location>
</feature>
<dbReference type="PANTHER" id="PTHR47049">
    <property type="entry name" value="PIEZO-TYPE MECHANOSENSITIVE ION CHANNEL HOMOLOG"/>
    <property type="match status" value="1"/>
</dbReference>
<evidence type="ECO:0000259" key="16">
    <source>
        <dbReference type="Pfam" id="PF24874"/>
    </source>
</evidence>
<feature type="transmembrane region" description="Helical" evidence="11">
    <location>
        <begin position="1748"/>
        <end position="1770"/>
    </location>
</feature>
<evidence type="ECO:0000256" key="4">
    <source>
        <dbReference type="ARBA" id="ARBA00022475"/>
    </source>
</evidence>
<feature type="region of interest" description="Disordered" evidence="10">
    <location>
        <begin position="571"/>
        <end position="592"/>
    </location>
</feature>
<comment type="caution">
    <text evidence="17">The sequence shown here is derived from an EMBL/GenBank/DDBJ whole genome shotgun (WGS) entry which is preliminary data.</text>
</comment>
<feature type="compositionally biased region" description="Acidic residues" evidence="10">
    <location>
        <begin position="2059"/>
        <end position="2069"/>
    </location>
</feature>
<feature type="transmembrane region" description="Helical" evidence="11">
    <location>
        <begin position="2370"/>
        <end position="2389"/>
    </location>
</feature>
<dbReference type="InterPro" id="IPR056768">
    <property type="entry name" value="THU_Piezo"/>
</dbReference>
<dbReference type="EMBL" id="JAIQCJ010002005">
    <property type="protein sequence ID" value="KAJ8785945.1"/>
    <property type="molecule type" value="Genomic_DNA"/>
</dbReference>
<feature type="transmembrane region" description="Helical" evidence="11">
    <location>
        <begin position="2631"/>
        <end position="2653"/>
    </location>
</feature>
<feature type="transmembrane region" description="Helical" evidence="11">
    <location>
        <begin position="1075"/>
        <end position="1094"/>
    </location>
</feature>
<feature type="transmembrane region" description="Helical" evidence="11">
    <location>
        <begin position="828"/>
        <end position="850"/>
    </location>
</feature>
<organism evidence="17 18">
    <name type="scientific">Eschrichtius robustus</name>
    <name type="common">California gray whale</name>
    <name type="synonym">Eschrichtius gibbosus</name>
    <dbReference type="NCBI Taxonomy" id="9764"/>
    <lineage>
        <taxon>Eukaryota</taxon>
        <taxon>Metazoa</taxon>
        <taxon>Chordata</taxon>
        <taxon>Craniata</taxon>
        <taxon>Vertebrata</taxon>
        <taxon>Euteleostomi</taxon>
        <taxon>Mammalia</taxon>
        <taxon>Eutheria</taxon>
        <taxon>Laurasiatheria</taxon>
        <taxon>Artiodactyla</taxon>
        <taxon>Whippomorpha</taxon>
        <taxon>Cetacea</taxon>
        <taxon>Mysticeti</taxon>
        <taxon>Eschrichtiidae</taxon>
        <taxon>Eschrichtius</taxon>
    </lineage>
</organism>
<feature type="transmembrane region" description="Helical" evidence="11">
    <location>
        <begin position="2401"/>
        <end position="2419"/>
    </location>
</feature>
<dbReference type="GO" id="GO:0008381">
    <property type="term" value="F:mechanosensitive monoatomic ion channel activity"/>
    <property type="evidence" value="ECO:0007669"/>
    <property type="project" value="InterPro"/>
</dbReference>
<feature type="domain" description="Piezo TM1-24" evidence="15">
    <location>
        <begin position="799"/>
        <end position="888"/>
    </location>
</feature>
<feature type="transmembrane region" description="Helical" evidence="11">
    <location>
        <begin position="2871"/>
        <end position="2895"/>
    </location>
</feature>
<feature type="domain" description="Piezo transmembrane helical unit" evidence="14">
    <location>
        <begin position="2326"/>
        <end position="2382"/>
    </location>
</feature>
<feature type="compositionally biased region" description="Low complexity" evidence="10">
    <location>
        <begin position="41"/>
        <end position="59"/>
    </location>
</feature>
<feature type="transmembrane region" description="Helical" evidence="11">
    <location>
        <begin position="1442"/>
        <end position="1464"/>
    </location>
</feature>
<keyword evidence="18" id="KW-1185">Reference proteome</keyword>
<name>A0AB34H4W3_ESCRO</name>
<feature type="compositionally biased region" description="Pro residues" evidence="10">
    <location>
        <begin position="30"/>
        <end position="40"/>
    </location>
</feature>
<feature type="compositionally biased region" description="Basic and acidic residues" evidence="10">
    <location>
        <begin position="2479"/>
        <end position="2493"/>
    </location>
</feature>
<dbReference type="Pfam" id="PF24874">
    <property type="entry name" value="Piezo_THU9_anchor"/>
    <property type="match status" value="1"/>
</dbReference>
<feature type="transmembrane region" description="Helical" evidence="11">
    <location>
        <begin position="2799"/>
        <end position="2819"/>
    </location>
</feature>
<proteinExistence type="inferred from homology"/>
<feature type="compositionally biased region" description="Low complexity" evidence="10">
    <location>
        <begin position="1918"/>
        <end position="1936"/>
    </location>
</feature>
<feature type="transmembrane region" description="Helical" evidence="11">
    <location>
        <begin position="2831"/>
        <end position="2850"/>
    </location>
</feature>
<keyword evidence="6 11" id="KW-1133">Transmembrane helix</keyword>
<evidence type="ECO:0000313" key="17">
    <source>
        <dbReference type="EMBL" id="KAJ8785945.1"/>
    </source>
</evidence>
<dbReference type="InterPro" id="IPR031805">
    <property type="entry name" value="Piezo_TM25-28"/>
</dbReference>
<evidence type="ECO:0000259" key="14">
    <source>
        <dbReference type="Pfam" id="PF23188"/>
    </source>
</evidence>
<keyword evidence="7" id="KW-0406">Ion transport</keyword>
<dbReference type="GO" id="GO:0005886">
    <property type="term" value="C:plasma membrane"/>
    <property type="evidence" value="ECO:0007669"/>
    <property type="project" value="UniProtKB-SubCell"/>
</dbReference>
<keyword evidence="3" id="KW-0813">Transport</keyword>
<feature type="domain" description="Piezo transmembrane helical unit" evidence="14">
    <location>
        <begin position="2403"/>
        <end position="2472"/>
    </location>
</feature>
<evidence type="ECO:0008006" key="19">
    <source>
        <dbReference type="Google" id="ProtNLM"/>
    </source>
</evidence>
<evidence type="ECO:0000259" key="12">
    <source>
        <dbReference type="Pfam" id="PF12166"/>
    </source>
</evidence>
<comment type="similarity">
    <text evidence="2">Belongs to the PIEZO (TC 1.A.75) family.</text>
</comment>
<evidence type="ECO:0000256" key="2">
    <source>
        <dbReference type="ARBA" id="ARBA00007821"/>
    </source>
</evidence>
<evidence type="ECO:0000259" key="15">
    <source>
        <dbReference type="Pfam" id="PF24871"/>
    </source>
</evidence>
<feature type="domain" description="Piezo TM1-24" evidence="15">
    <location>
        <begin position="148"/>
        <end position="444"/>
    </location>
</feature>
<evidence type="ECO:0000256" key="8">
    <source>
        <dbReference type="ARBA" id="ARBA00023136"/>
    </source>
</evidence>
<feature type="domain" description="Piezo TM25-28" evidence="13">
    <location>
        <begin position="1679"/>
        <end position="1946"/>
    </location>
</feature>
<feature type="region of interest" description="Disordered" evidence="10">
    <location>
        <begin position="1184"/>
        <end position="1226"/>
    </location>
</feature>
<dbReference type="InterPro" id="IPR056770">
    <property type="entry name" value="Piezo_THU9_anchor"/>
</dbReference>
<feature type="transmembrane region" description="Helical" evidence="11">
    <location>
        <begin position="1498"/>
        <end position="1515"/>
    </location>
</feature>
<feature type="transmembrane region" description="Helical" evidence="11">
    <location>
        <begin position="802"/>
        <end position="822"/>
    </location>
</feature>
<feature type="compositionally biased region" description="Low complexity" evidence="10">
    <location>
        <begin position="2666"/>
        <end position="2675"/>
    </location>
</feature>
<feature type="transmembrane region" description="Helical" evidence="11">
    <location>
        <begin position="2333"/>
        <end position="2358"/>
    </location>
</feature>
<feature type="region of interest" description="Disordered" evidence="10">
    <location>
        <begin position="446"/>
        <end position="512"/>
    </location>
</feature>
<keyword evidence="9" id="KW-0407">Ion channel</keyword>
<keyword evidence="8 11" id="KW-0472">Membrane</keyword>
<evidence type="ECO:0000256" key="10">
    <source>
        <dbReference type="SAM" id="MobiDB-lite"/>
    </source>
</evidence>
<feature type="transmembrane region" description="Helical" evidence="11">
    <location>
        <begin position="157"/>
        <end position="179"/>
    </location>
</feature>
<feature type="compositionally biased region" description="Basic and acidic residues" evidence="10">
    <location>
        <begin position="2518"/>
        <end position="2533"/>
    </location>
</feature>
<feature type="transmembrane region" description="Helical" evidence="11">
    <location>
        <begin position="1101"/>
        <end position="1120"/>
    </location>
</feature>
<dbReference type="Pfam" id="PF15917">
    <property type="entry name" value="Piezo_TM25-28"/>
    <property type="match status" value="2"/>
</dbReference>
<feature type="transmembrane region" description="Helical" evidence="11">
    <location>
        <begin position="339"/>
        <end position="362"/>
    </location>
</feature>
<evidence type="ECO:0000256" key="6">
    <source>
        <dbReference type="ARBA" id="ARBA00022989"/>
    </source>
</evidence>
<evidence type="ECO:0000256" key="7">
    <source>
        <dbReference type="ARBA" id="ARBA00023065"/>
    </source>
</evidence>
<feature type="transmembrane region" description="Helical" evidence="11">
    <location>
        <begin position="284"/>
        <end position="307"/>
    </location>
</feature>
<feature type="transmembrane region" description="Helical" evidence="11">
    <location>
        <begin position="2701"/>
        <end position="2720"/>
    </location>
</feature>
<feature type="transmembrane region" description="Helical" evidence="11">
    <location>
        <begin position="1703"/>
        <end position="1736"/>
    </location>
</feature>
<evidence type="ECO:0000256" key="3">
    <source>
        <dbReference type="ARBA" id="ARBA00022448"/>
    </source>
</evidence>
<feature type="transmembrane region" description="Helical" evidence="11">
    <location>
        <begin position="1277"/>
        <end position="1304"/>
    </location>
</feature>
<feature type="region of interest" description="Disordered" evidence="10">
    <location>
        <begin position="2666"/>
        <end position="2687"/>
    </location>
</feature>
<dbReference type="PANTHER" id="PTHR47049:SF5">
    <property type="entry name" value="PIEZO-TYPE MECHANOSENSITIVE ION CHANNEL COMPONENT"/>
    <property type="match status" value="1"/>
</dbReference>
<evidence type="ECO:0000256" key="11">
    <source>
        <dbReference type="SAM" id="Phobius"/>
    </source>
</evidence>
<protein>
    <recommendedName>
        <fullName evidence="19">Piezo-type mechanosensitive ion channel component 1</fullName>
    </recommendedName>
</protein>
<feature type="region of interest" description="Disordered" evidence="10">
    <location>
        <begin position="1893"/>
        <end position="1943"/>
    </location>
</feature>
<feature type="domain" description="Piezo TM1-24" evidence="15">
    <location>
        <begin position="992"/>
        <end position="1180"/>
    </location>
</feature>
<feature type="domain" description="Piezo TM25-28" evidence="13">
    <location>
        <begin position="2046"/>
        <end position="2115"/>
    </location>
</feature>